<reference evidence="2 3" key="1">
    <citation type="journal article" date="2021" name="bioRxiv">
        <title>Chromosome-scale and haplotype-resolved genome assembly of a tetraploid potato cultivar.</title>
        <authorList>
            <person name="Sun H."/>
            <person name="Jiao W.-B."/>
            <person name="Krause K."/>
            <person name="Campoy J.A."/>
            <person name="Goel M."/>
            <person name="Folz-Donahue K."/>
            <person name="Kukat C."/>
            <person name="Huettel B."/>
            <person name="Schneeberger K."/>
        </authorList>
    </citation>
    <scope>NUCLEOTIDE SEQUENCE [LARGE SCALE GENOMIC DNA]</scope>
    <source>
        <strain evidence="2">SolTubOtavaFocal</strain>
        <tissue evidence="2">Leaves</tissue>
    </source>
</reference>
<accession>A0ABQ7VBM0</accession>
<dbReference type="Proteomes" id="UP000826656">
    <property type="component" value="Unassembled WGS sequence"/>
</dbReference>
<proteinExistence type="predicted"/>
<sequence length="81" mass="8836">MEGQRIHDLPLVPINNEDPVDGAKLIQQGGSGRGRPRNPPNPRNPQASLHQQVPPVALQNEGYASAIMPPRIRGKPFQSPM</sequence>
<name>A0ABQ7VBM0_SOLTU</name>
<keyword evidence="3" id="KW-1185">Reference proteome</keyword>
<evidence type="ECO:0000313" key="3">
    <source>
        <dbReference type="Proteomes" id="UP000826656"/>
    </source>
</evidence>
<evidence type="ECO:0000313" key="2">
    <source>
        <dbReference type="EMBL" id="KAH0761442.1"/>
    </source>
</evidence>
<dbReference type="EMBL" id="JAIVGD010000013">
    <property type="protein sequence ID" value="KAH0761442.1"/>
    <property type="molecule type" value="Genomic_DNA"/>
</dbReference>
<evidence type="ECO:0000256" key="1">
    <source>
        <dbReference type="SAM" id="MobiDB-lite"/>
    </source>
</evidence>
<protein>
    <submittedName>
        <fullName evidence="2">Uncharacterized protein</fullName>
    </submittedName>
</protein>
<organism evidence="2 3">
    <name type="scientific">Solanum tuberosum</name>
    <name type="common">Potato</name>
    <dbReference type="NCBI Taxonomy" id="4113"/>
    <lineage>
        <taxon>Eukaryota</taxon>
        <taxon>Viridiplantae</taxon>
        <taxon>Streptophyta</taxon>
        <taxon>Embryophyta</taxon>
        <taxon>Tracheophyta</taxon>
        <taxon>Spermatophyta</taxon>
        <taxon>Magnoliopsida</taxon>
        <taxon>eudicotyledons</taxon>
        <taxon>Gunneridae</taxon>
        <taxon>Pentapetalae</taxon>
        <taxon>asterids</taxon>
        <taxon>lamiids</taxon>
        <taxon>Solanales</taxon>
        <taxon>Solanaceae</taxon>
        <taxon>Solanoideae</taxon>
        <taxon>Solaneae</taxon>
        <taxon>Solanum</taxon>
    </lineage>
</organism>
<feature type="region of interest" description="Disordered" evidence="1">
    <location>
        <begin position="1"/>
        <end position="54"/>
    </location>
</feature>
<comment type="caution">
    <text evidence="2">The sequence shown here is derived from an EMBL/GenBank/DDBJ whole genome shotgun (WGS) entry which is preliminary data.</text>
</comment>
<gene>
    <name evidence="2" type="ORF">KY290_017515</name>
</gene>